<evidence type="ECO:0000259" key="5">
    <source>
        <dbReference type="PROSITE" id="PS01124"/>
    </source>
</evidence>
<evidence type="ECO:0000256" key="4">
    <source>
        <dbReference type="PROSITE-ProRule" id="PRU00169"/>
    </source>
</evidence>
<keyword evidence="4" id="KW-0597">Phosphoprotein</keyword>
<dbReference type="Proteomes" id="UP000487649">
    <property type="component" value="Unassembled WGS sequence"/>
</dbReference>
<dbReference type="GO" id="GO:0043565">
    <property type="term" value="F:sequence-specific DNA binding"/>
    <property type="evidence" value="ECO:0007669"/>
    <property type="project" value="InterPro"/>
</dbReference>
<dbReference type="Pfam" id="PF12833">
    <property type="entry name" value="HTH_18"/>
    <property type="match status" value="1"/>
</dbReference>
<organism evidence="7 8">
    <name type="scientific">Turicibacter sanguinis</name>
    <dbReference type="NCBI Taxonomy" id="154288"/>
    <lineage>
        <taxon>Bacteria</taxon>
        <taxon>Bacillati</taxon>
        <taxon>Bacillota</taxon>
        <taxon>Erysipelotrichia</taxon>
        <taxon>Erysipelotrichales</taxon>
        <taxon>Turicibacteraceae</taxon>
        <taxon>Turicibacter</taxon>
    </lineage>
</organism>
<evidence type="ECO:0000313" key="8">
    <source>
        <dbReference type="Proteomes" id="UP000487649"/>
    </source>
</evidence>
<dbReference type="PANTHER" id="PTHR43280:SF28">
    <property type="entry name" value="HTH-TYPE TRANSCRIPTIONAL ACTIVATOR RHAS"/>
    <property type="match status" value="1"/>
</dbReference>
<evidence type="ECO:0000256" key="2">
    <source>
        <dbReference type="ARBA" id="ARBA00023125"/>
    </source>
</evidence>
<dbReference type="SUPFAM" id="SSF52172">
    <property type="entry name" value="CheY-like"/>
    <property type="match status" value="1"/>
</dbReference>
<feature type="modified residue" description="4-aspartylphosphate" evidence="4">
    <location>
        <position position="60"/>
    </location>
</feature>
<protein>
    <submittedName>
        <fullName evidence="7">Response regulator</fullName>
    </submittedName>
</protein>
<dbReference type="InterPro" id="IPR009057">
    <property type="entry name" value="Homeodomain-like_sf"/>
</dbReference>
<dbReference type="SMART" id="SM00448">
    <property type="entry name" value="REC"/>
    <property type="match status" value="1"/>
</dbReference>
<keyword evidence="1" id="KW-0805">Transcription regulation</keyword>
<proteinExistence type="predicted"/>
<dbReference type="PRINTS" id="PR00032">
    <property type="entry name" value="HTHARAC"/>
</dbReference>
<dbReference type="GO" id="GO:0003700">
    <property type="term" value="F:DNA-binding transcription factor activity"/>
    <property type="evidence" value="ECO:0007669"/>
    <property type="project" value="InterPro"/>
</dbReference>
<evidence type="ECO:0000313" key="7">
    <source>
        <dbReference type="EMBL" id="MTK20653.1"/>
    </source>
</evidence>
<evidence type="ECO:0000256" key="1">
    <source>
        <dbReference type="ARBA" id="ARBA00023015"/>
    </source>
</evidence>
<accession>A0A9X5AMV1</accession>
<dbReference type="Pfam" id="PF00072">
    <property type="entry name" value="Response_reg"/>
    <property type="match status" value="1"/>
</dbReference>
<reference evidence="7 8" key="1">
    <citation type="journal article" date="2019" name="Nat. Med.">
        <title>A library of human gut bacterial isolates paired with longitudinal multiomics data enables mechanistic microbiome research.</title>
        <authorList>
            <person name="Poyet M."/>
            <person name="Groussin M."/>
            <person name="Gibbons S.M."/>
            <person name="Avila-Pacheco J."/>
            <person name="Jiang X."/>
            <person name="Kearney S.M."/>
            <person name="Perrotta A.R."/>
            <person name="Berdy B."/>
            <person name="Zhao S."/>
            <person name="Lieberman T.D."/>
            <person name="Swanson P.K."/>
            <person name="Smith M."/>
            <person name="Roesemann S."/>
            <person name="Alexander J.E."/>
            <person name="Rich S.A."/>
            <person name="Livny J."/>
            <person name="Vlamakis H."/>
            <person name="Clish C."/>
            <person name="Bullock K."/>
            <person name="Deik A."/>
            <person name="Scott J."/>
            <person name="Pierce K.A."/>
            <person name="Xavier R.J."/>
            <person name="Alm E.J."/>
        </authorList>
    </citation>
    <scope>NUCLEOTIDE SEQUENCE [LARGE SCALE GENOMIC DNA]</scope>
    <source>
        <strain evidence="7 8">BIOML-A198</strain>
    </source>
</reference>
<dbReference type="Gene3D" id="1.10.10.60">
    <property type="entry name" value="Homeodomain-like"/>
    <property type="match status" value="2"/>
</dbReference>
<keyword evidence="2" id="KW-0238">DNA-binding</keyword>
<evidence type="ECO:0000259" key="6">
    <source>
        <dbReference type="PROSITE" id="PS50110"/>
    </source>
</evidence>
<comment type="caution">
    <text evidence="7">The sequence shown here is derived from an EMBL/GenBank/DDBJ whole genome shotgun (WGS) entry which is preliminary data.</text>
</comment>
<dbReference type="SUPFAM" id="SSF46689">
    <property type="entry name" value="Homeodomain-like"/>
    <property type="match status" value="2"/>
</dbReference>
<dbReference type="InterPro" id="IPR020449">
    <property type="entry name" value="Tscrpt_reg_AraC-type_HTH"/>
</dbReference>
<dbReference type="InterPro" id="IPR018060">
    <property type="entry name" value="HTH_AraC"/>
</dbReference>
<dbReference type="SMART" id="SM00342">
    <property type="entry name" value="HTH_ARAC"/>
    <property type="match status" value="1"/>
</dbReference>
<sequence>MTMKDLFKLLIVDDELILRNGFKYLCDWNSYGFNIVGEAANGEEALVLIEELNPHIVIVDIVMPLMNGIDFTKVVQERYPHIKVIILSSFSEFDYVREAFKYGAVDYLLKPQLKSEQLINLLTKISTELREHDLSQRLPFNPSQLLKSILIDKNNSHGDLEELSSYMDQSIFILIKSSLQNIPQQEKENVKDKLSKIVEAHLNRYQYIEVCSDREYYLLVNISPTVEDDLYASLSILNDALNKELNSIKFIVSSTFKTVQELEKINEQLTSKIGRLFYFWNESVVFEKTVKINDGIQGEFEFDMSQLIKLIKGVHMDEAKKYIEYYFENIKFRRLYDEYDFKRLVQNIIYNIINTSSTLGFDVSHINRGKIKLFKEIDQCHDVNNILNKINVLLNEISDLMNQQIERKNSIILEKVIQYVEEHYNEDITLSDIADKLHINYYYLSTYFKNQTSENLTTYINRIKIEKAQKLLRDSQDTIAEISKIVGFSDHNYFSKVFKKHVGMTPSMYRRKELGLFKK</sequence>
<dbReference type="PROSITE" id="PS50110">
    <property type="entry name" value="RESPONSE_REGULATORY"/>
    <property type="match status" value="1"/>
</dbReference>
<evidence type="ECO:0000256" key="3">
    <source>
        <dbReference type="ARBA" id="ARBA00023163"/>
    </source>
</evidence>
<dbReference type="GO" id="GO:0000160">
    <property type="term" value="P:phosphorelay signal transduction system"/>
    <property type="evidence" value="ECO:0007669"/>
    <property type="project" value="InterPro"/>
</dbReference>
<feature type="domain" description="Response regulatory" evidence="6">
    <location>
        <begin position="8"/>
        <end position="125"/>
    </location>
</feature>
<dbReference type="PROSITE" id="PS01124">
    <property type="entry name" value="HTH_ARAC_FAMILY_2"/>
    <property type="match status" value="1"/>
</dbReference>
<dbReference type="InterPro" id="IPR011006">
    <property type="entry name" value="CheY-like_superfamily"/>
</dbReference>
<name>A0A9X5AMV1_9FIRM</name>
<dbReference type="PANTHER" id="PTHR43280">
    <property type="entry name" value="ARAC-FAMILY TRANSCRIPTIONAL REGULATOR"/>
    <property type="match status" value="1"/>
</dbReference>
<keyword evidence="3" id="KW-0804">Transcription</keyword>
<feature type="domain" description="HTH araC/xylS-type" evidence="5">
    <location>
        <begin position="414"/>
        <end position="512"/>
    </location>
</feature>
<dbReference type="InterPro" id="IPR001789">
    <property type="entry name" value="Sig_transdc_resp-reg_receiver"/>
</dbReference>
<gene>
    <name evidence="7" type="ORF">GMA92_04270</name>
</gene>
<dbReference type="AlphaFoldDB" id="A0A9X5AMV1"/>
<dbReference type="Gene3D" id="3.40.50.2300">
    <property type="match status" value="1"/>
</dbReference>
<dbReference type="CDD" id="cd17536">
    <property type="entry name" value="REC_YesN-like"/>
    <property type="match status" value="1"/>
</dbReference>
<dbReference type="EMBL" id="WMQE01000007">
    <property type="protein sequence ID" value="MTK20653.1"/>
    <property type="molecule type" value="Genomic_DNA"/>
</dbReference>